<protein>
    <submittedName>
        <fullName evidence="10">Cellobiose ABC transporter membrane protein</fullName>
    </submittedName>
</protein>
<keyword evidence="4 7" id="KW-0812">Transmembrane</keyword>
<evidence type="ECO:0000313" key="10">
    <source>
        <dbReference type="EMBL" id="SEQ54186.1"/>
    </source>
</evidence>
<evidence type="ECO:0000259" key="9">
    <source>
        <dbReference type="PROSITE" id="PS50928"/>
    </source>
</evidence>
<keyword evidence="5 7" id="KW-1133">Transmembrane helix</keyword>
<feature type="region of interest" description="Disordered" evidence="8">
    <location>
        <begin position="1"/>
        <end position="28"/>
    </location>
</feature>
<feature type="transmembrane region" description="Helical" evidence="7">
    <location>
        <begin position="40"/>
        <end position="63"/>
    </location>
</feature>
<dbReference type="SUPFAM" id="SSF161098">
    <property type="entry name" value="MetI-like"/>
    <property type="match status" value="1"/>
</dbReference>
<dbReference type="GO" id="GO:0055085">
    <property type="term" value="P:transmembrane transport"/>
    <property type="evidence" value="ECO:0007669"/>
    <property type="project" value="InterPro"/>
</dbReference>
<keyword evidence="2 7" id="KW-0813">Transport</keyword>
<keyword evidence="6 7" id="KW-0472">Membrane</keyword>
<gene>
    <name evidence="10" type="ORF">SAMN04488000_103294</name>
</gene>
<evidence type="ECO:0000256" key="2">
    <source>
        <dbReference type="ARBA" id="ARBA00022448"/>
    </source>
</evidence>
<dbReference type="InterPro" id="IPR000515">
    <property type="entry name" value="MetI-like"/>
</dbReference>
<accession>A0A1H9GVN3</accession>
<feature type="transmembrane region" description="Helical" evidence="7">
    <location>
        <begin position="301"/>
        <end position="320"/>
    </location>
</feature>
<evidence type="ECO:0000256" key="5">
    <source>
        <dbReference type="ARBA" id="ARBA00022989"/>
    </source>
</evidence>
<sequence>MEADLRPRPVASTAAAGSTPPPRRPRSGWRDRISRVEVRWSPYLFIVPFFVIFAVFGLFPLVYTAYVSLHDWTITGAGEFVGLDNYVTLFGDPDFWNSVYNTLGMLVLATVPQLLMALVLASLLNQRLRGVTFLRMGVLLPIVTSVAAVGIVFSQVFDRDAGMVNGLLGLVNVDAVDWRADKWSSWSAIATMVNWRWTGYNALIYLAAMQAIPRDLYEAATVDGAGKVRQFWSITVPNIRPAIVFTVIMSTIAGMQLFTEPLIFGQGSFAISGGSLRQFQTVSMYMFEKAFRDFDYGYGSAVAWMIFLLITVLGVVNFLITRRSR</sequence>
<dbReference type="RefSeq" id="WP_089913438.1">
    <property type="nucleotide sequence ID" value="NZ_FOFV01000003.1"/>
</dbReference>
<dbReference type="PANTHER" id="PTHR30193:SF37">
    <property type="entry name" value="INNER MEMBRANE ABC TRANSPORTER PERMEASE PROTEIN YCJO"/>
    <property type="match status" value="1"/>
</dbReference>
<dbReference type="GO" id="GO:0005886">
    <property type="term" value="C:plasma membrane"/>
    <property type="evidence" value="ECO:0007669"/>
    <property type="project" value="UniProtKB-SubCell"/>
</dbReference>
<feature type="transmembrane region" description="Helical" evidence="7">
    <location>
        <begin position="103"/>
        <end position="124"/>
    </location>
</feature>
<reference evidence="11" key="1">
    <citation type="submission" date="2016-10" db="EMBL/GenBank/DDBJ databases">
        <authorList>
            <person name="Varghese N."/>
            <person name="Submissions S."/>
        </authorList>
    </citation>
    <scope>NUCLEOTIDE SEQUENCE [LARGE SCALE GENOMIC DNA]</scope>
    <source>
        <strain evidence="11">DSM 44437</strain>
    </source>
</reference>
<evidence type="ECO:0000256" key="1">
    <source>
        <dbReference type="ARBA" id="ARBA00004651"/>
    </source>
</evidence>
<keyword evidence="3" id="KW-1003">Cell membrane</keyword>
<evidence type="ECO:0000256" key="7">
    <source>
        <dbReference type="RuleBase" id="RU363032"/>
    </source>
</evidence>
<evidence type="ECO:0000256" key="3">
    <source>
        <dbReference type="ARBA" id="ARBA00022475"/>
    </source>
</evidence>
<dbReference type="OrthoDB" id="4319190at2"/>
<feature type="transmembrane region" description="Helical" evidence="7">
    <location>
        <begin position="136"/>
        <end position="157"/>
    </location>
</feature>
<keyword evidence="11" id="KW-1185">Reference proteome</keyword>
<dbReference type="PROSITE" id="PS50928">
    <property type="entry name" value="ABC_TM1"/>
    <property type="match status" value="1"/>
</dbReference>
<dbReference type="InterPro" id="IPR035906">
    <property type="entry name" value="MetI-like_sf"/>
</dbReference>
<dbReference type="EMBL" id="FOFV01000003">
    <property type="protein sequence ID" value="SEQ54186.1"/>
    <property type="molecule type" value="Genomic_DNA"/>
</dbReference>
<dbReference type="Gene3D" id="1.10.3720.10">
    <property type="entry name" value="MetI-like"/>
    <property type="match status" value="1"/>
</dbReference>
<dbReference type="InterPro" id="IPR051393">
    <property type="entry name" value="ABC_transporter_permease"/>
</dbReference>
<evidence type="ECO:0000256" key="8">
    <source>
        <dbReference type="SAM" id="MobiDB-lite"/>
    </source>
</evidence>
<name>A0A1H9GVN3_9PSEU</name>
<comment type="similarity">
    <text evidence="7">Belongs to the binding-protein-dependent transport system permease family.</text>
</comment>
<organism evidence="10 11">
    <name type="scientific">Lentzea albida</name>
    <dbReference type="NCBI Taxonomy" id="65499"/>
    <lineage>
        <taxon>Bacteria</taxon>
        <taxon>Bacillati</taxon>
        <taxon>Actinomycetota</taxon>
        <taxon>Actinomycetes</taxon>
        <taxon>Pseudonocardiales</taxon>
        <taxon>Pseudonocardiaceae</taxon>
        <taxon>Lentzea</taxon>
    </lineage>
</organism>
<dbReference type="PANTHER" id="PTHR30193">
    <property type="entry name" value="ABC TRANSPORTER PERMEASE PROTEIN"/>
    <property type="match status" value="1"/>
</dbReference>
<dbReference type="CDD" id="cd06261">
    <property type="entry name" value="TM_PBP2"/>
    <property type="match status" value="1"/>
</dbReference>
<dbReference type="AlphaFoldDB" id="A0A1H9GVN3"/>
<evidence type="ECO:0000256" key="6">
    <source>
        <dbReference type="ARBA" id="ARBA00023136"/>
    </source>
</evidence>
<feature type="domain" description="ABC transmembrane type-1" evidence="9">
    <location>
        <begin position="99"/>
        <end position="317"/>
    </location>
</feature>
<dbReference type="Proteomes" id="UP000199503">
    <property type="component" value="Unassembled WGS sequence"/>
</dbReference>
<proteinExistence type="inferred from homology"/>
<evidence type="ECO:0000313" key="11">
    <source>
        <dbReference type="Proteomes" id="UP000199503"/>
    </source>
</evidence>
<dbReference type="Pfam" id="PF00528">
    <property type="entry name" value="BPD_transp_1"/>
    <property type="match status" value="1"/>
</dbReference>
<evidence type="ECO:0000256" key="4">
    <source>
        <dbReference type="ARBA" id="ARBA00022692"/>
    </source>
</evidence>
<comment type="subcellular location">
    <subcellularLocation>
        <location evidence="1 7">Cell membrane</location>
        <topology evidence="1 7">Multi-pass membrane protein</topology>
    </subcellularLocation>
</comment>
<dbReference type="STRING" id="65499.SAMN04488000_103294"/>